<evidence type="ECO:0000256" key="1">
    <source>
        <dbReference type="SAM" id="MobiDB-lite"/>
    </source>
</evidence>
<proteinExistence type="predicted"/>
<organism evidence="2 3">
    <name type="scientific">Daldinia eschscholtzii</name>
    <dbReference type="NCBI Taxonomy" id="292717"/>
    <lineage>
        <taxon>Eukaryota</taxon>
        <taxon>Fungi</taxon>
        <taxon>Dikarya</taxon>
        <taxon>Ascomycota</taxon>
        <taxon>Pezizomycotina</taxon>
        <taxon>Sordariomycetes</taxon>
        <taxon>Xylariomycetidae</taxon>
        <taxon>Xylariales</taxon>
        <taxon>Hypoxylaceae</taxon>
        <taxon>Daldinia</taxon>
    </lineage>
</organism>
<keyword evidence="3" id="KW-1185">Reference proteome</keyword>
<dbReference type="EMBL" id="JBANMG010000003">
    <property type="protein sequence ID" value="KAK6955491.1"/>
    <property type="molecule type" value="Genomic_DNA"/>
</dbReference>
<dbReference type="Proteomes" id="UP001369815">
    <property type="component" value="Unassembled WGS sequence"/>
</dbReference>
<feature type="region of interest" description="Disordered" evidence="1">
    <location>
        <begin position="375"/>
        <end position="408"/>
    </location>
</feature>
<evidence type="ECO:0000313" key="3">
    <source>
        <dbReference type="Proteomes" id="UP001369815"/>
    </source>
</evidence>
<protein>
    <recommendedName>
        <fullName evidence="4">Oxidoreductase-like protein</fullName>
    </recommendedName>
</protein>
<dbReference type="AlphaFoldDB" id="A0AAX6MTI9"/>
<evidence type="ECO:0008006" key="4">
    <source>
        <dbReference type="Google" id="ProtNLM"/>
    </source>
</evidence>
<reference evidence="2 3" key="1">
    <citation type="journal article" date="2024" name="Front Chem Biol">
        <title>Unveiling the potential of Daldinia eschscholtzii MFLUCC 19-0629 through bioactivity and bioinformatics studies for enhanced sustainable agriculture production.</title>
        <authorList>
            <person name="Brooks S."/>
            <person name="Weaver J.A."/>
            <person name="Klomchit A."/>
            <person name="Alharthi S.A."/>
            <person name="Onlamun T."/>
            <person name="Nurani R."/>
            <person name="Vong T.K."/>
            <person name="Alberti F."/>
            <person name="Greco C."/>
        </authorList>
    </citation>
    <scope>NUCLEOTIDE SEQUENCE [LARGE SCALE GENOMIC DNA]</scope>
    <source>
        <strain evidence="2">MFLUCC 19-0629</strain>
    </source>
</reference>
<feature type="compositionally biased region" description="Polar residues" evidence="1">
    <location>
        <begin position="226"/>
        <end position="235"/>
    </location>
</feature>
<feature type="region of interest" description="Disordered" evidence="1">
    <location>
        <begin position="78"/>
        <end position="143"/>
    </location>
</feature>
<feature type="region of interest" description="Disordered" evidence="1">
    <location>
        <begin position="155"/>
        <end position="235"/>
    </location>
</feature>
<name>A0AAX6MTI9_9PEZI</name>
<sequence>MEEYVEARSLASLNYLAANPPQYPKKPNEEKQHPITLYISRVPGTRDIILSTLKPQVKNVTAEDVANSFYYVHLNTPEDEALIPPPGQPKPSSSPRTSGESSRSGNQIHRKPVPGTSSLASSRIDENVQLPPSGKENQPGTGSVQFPIRTAIQQPGSSAPLSERPPQPQFATPTSPIQRKPLGSRPGNLEASERSLPPLPVSNQPPNYQAASNADIPPPLPARPSDQPTLQQLTDQYASSYADGRSPSPKSPTRPFTPFSLTLIRRDPSSGQQWNVGKVASFQLENPELVSDDRHHQPSPSISIQLETSGYAKFRGMPTHTAADIRSSLDIRPGSASSGSRLQRPDIHGPASNTFERQVMMAYSKSFATNLREKFHHRSRSEEDRLGLPSIQTQQHGRHSSQGSIASFGADFDGGGAPVITQPAPGLKARGYVFYSPWGGRCEFVTGNAGRSLRCNHVLPTYGGAVFNPLVDGHESGNGGHKARGQPISELRFNLPSSELFAEKRSTEGGVRARDQLQSQINKVFHGLEHDEDGDWHLDLSLGREKAGGGNKGKRAKMGKLIIFDEGLKMLDLAVAANVGVWWTAWERTY</sequence>
<evidence type="ECO:0000313" key="2">
    <source>
        <dbReference type="EMBL" id="KAK6955491.1"/>
    </source>
</evidence>
<feature type="region of interest" description="Disordered" evidence="1">
    <location>
        <begin position="240"/>
        <end position="259"/>
    </location>
</feature>
<feature type="compositionally biased region" description="Low complexity" evidence="1">
    <location>
        <begin position="90"/>
        <end position="105"/>
    </location>
</feature>
<comment type="caution">
    <text evidence="2">The sequence shown here is derived from an EMBL/GenBank/DDBJ whole genome shotgun (WGS) entry which is preliminary data.</text>
</comment>
<feature type="compositionally biased region" description="Polar residues" evidence="1">
    <location>
        <begin position="201"/>
        <end position="212"/>
    </location>
</feature>
<feature type="region of interest" description="Disordered" evidence="1">
    <location>
        <begin position="330"/>
        <end position="351"/>
    </location>
</feature>
<feature type="compositionally biased region" description="Polar residues" evidence="1">
    <location>
        <begin position="390"/>
        <end position="405"/>
    </location>
</feature>
<gene>
    <name evidence="2" type="ORF">Daesc_003131</name>
</gene>
<accession>A0AAX6MTI9</accession>